<dbReference type="GO" id="GO:0005634">
    <property type="term" value="C:nucleus"/>
    <property type="evidence" value="ECO:0007669"/>
    <property type="project" value="UniProtKB-SubCell"/>
</dbReference>
<keyword evidence="4 6" id="KW-0804">Transcription</keyword>
<comment type="subunit">
    <text evidence="6">Heterotrimer.</text>
</comment>
<dbReference type="Gene3D" id="6.10.250.2430">
    <property type="match status" value="1"/>
</dbReference>
<accession>A0A6A4R0N1</accession>
<dbReference type="PANTHER" id="PTHR12632">
    <property type="entry name" value="TRANSCRIPTION FACTOR NF-Y ALPHA-RELATED"/>
    <property type="match status" value="1"/>
</dbReference>
<evidence type="ECO:0000256" key="3">
    <source>
        <dbReference type="ARBA" id="ARBA00023125"/>
    </source>
</evidence>
<comment type="similarity">
    <text evidence="6">Belongs to the NFYA/HAP2 subunit family.</text>
</comment>
<organism evidence="7 8">
    <name type="scientific">Lupinus albus</name>
    <name type="common">White lupine</name>
    <name type="synonym">Lupinus termis</name>
    <dbReference type="NCBI Taxonomy" id="3870"/>
    <lineage>
        <taxon>Eukaryota</taxon>
        <taxon>Viridiplantae</taxon>
        <taxon>Streptophyta</taxon>
        <taxon>Embryophyta</taxon>
        <taxon>Tracheophyta</taxon>
        <taxon>Spermatophyta</taxon>
        <taxon>Magnoliopsida</taxon>
        <taxon>eudicotyledons</taxon>
        <taxon>Gunneridae</taxon>
        <taxon>Pentapetalae</taxon>
        <taxon>rosids</taxon>
        <taxon>fabids</taxon>
        <taxon>Fabales</taxon>
        <taxon>Fabaceae</taxon>
        <taxon>Papilionoideae</taxon>
        <taxon>50 kb inversion clade</taxon>
        <taxon>genistoids sensu lato</taxon>
        <taxon>core genistoids</taxon>
        <taxon>Genisteae</taxon>
        <taxon>Lupinus</taxon>
    </lineage>
</organism>
<reference evidence="8" key="1">
    <citation type="journal article" date="2020" name="Nat. Commun.">
        <title>Genome sequence of the cluster root forming white lupin.</title>
        <authorList>
            <person name="Hufnagel B."/>
            <person name="Marques A."/>
            <person name="Soriano A."/>
            <person name="Marques L."/>
            <person name="Divol F."/>
            <person name="Doumas P."/>
            <person name="Sallet E."/>
            <person name="Mancinotti D."/>
            <person name="Carrere S."/>
            <person name="Marande W."/>
            <person name="Arribat S."/>
            <person name="Keller J."/>
            <person name="Huneau C."/>
            <person name="Blein T."/>
            <person name="Aime D."/>
            <person name="Laguerre M."/>
            <person name="Taylor J."/>
            <person name="Schubert V."/>
            <person name="Nelson M."/>
            <person name="Geu-Flores F."/>
            <person name="Crespi M."/>
            <person name="Gallardo-Guerrero K."/>
            <person name="Delaux P.-M."/>
            <person name="Salse J."/>
            <person name="Berges H."/>
            <person name="Guyot R."/>
            <person name="Gouzy J."/>
            <person name="Peret B."/>
        </authorList>
    </citation>
    <scope>NUCLEOTIDE SEQUENCE [LARGE SCALE GENOMIC DNA]</scope>
    <source>
        <strain evidence="8">cv. Amiga</strain>
    </source>
</reference>
<name>A0A6A4R0N1_LUPAL</name>
<comment type="subcellular location">
    <subcellularLocation>
        <location evidence="1 6">Nucleus</location>
    </subcellularLocation>
</comment>
<comment type="function">
    <text evidence="6">Component of the sequence-specific heterotrimeric transcription factor (NF-Y) which specifically recognizes a 5'-CCAAT-3' box motif found in the promoters of its target genes.</text>
</comment>
<sequence length="273" mass="30193">MDFLMVNMSDISSSDDCKMLGVEHKHQATLSMQSSLAEYHNCFELGFNQPVIYATYPCLDQFYGLYSTPGPQILGRIMLPLNMTSDEGPTYVNAKQYHGIMRRRQSRAKALLENKWRKRNKLLRLRSLRPLQCGLRRCGSNAPYMHESRHLHALRRPRGCGGRFLNTRSSTNGNGKTGCGQELHSSGSQSSEVLQSYIGTLNSYKETNGSSPNISVAEVTSMYSRGGLYSFAVNHLEPTNLSLADIINSGHGIADTKSTNSVAAAGNCCNLKD</sequence>
<evidence type="ECO:0000256" key="4">
    <source>
        <dbReference type="ARBA" id="ARBA00023163"/>
    </source>
</evidence>
<protein>
    <recommendedName>
        <fullName evidence="6">Nuclear transcription factor Y subunit</fullName>
    </recommendedName>
</protein>
<evidence type="ECO:0000256" key="5">
    <source>
        <dbReference type="ARBA" id="ARBA00023242"/>
    </source>
</evidence>
<keyword evidence="8" id="KW-1185">Reference proteome</keyword>
<evidence type="ECO:0000256" key="1">
    <source>
        <dbReference type="ARBA" id="ARBA00004123"/>
    </source>
</evidence>
<dbReference type="Proteomes" id="UP000447434">
    <property type="component" value="Chromosome 2"/>
</dbReference>
<evidence type="ECO:0000313" key="7">
    <source>
        <dbReference type="EMBL" id="KAE9619547.1"/>
    </source>
</evidence>
<comment type="caution">
    <text evidence="7">The sequence shown here is derived from an EMBL/GenBank/DDBJ whole genome shotgun (WGS) entry which is preliminary data.</text>
</comment>
<proteinExistence type="inferred from homology"/>
<dbReference type="EMBL" id="WOCE01000002">
    <property type="protein sequence ID" value="KAE9619547.1"/>
    <property type="molecule type" value="Genomic_DNA"/>
</dbReference>
<keyword evidence="5 6" id="KW-0539">Nucleus</keyword>
<dbReference type="SMART" id="SM00521">
    <property type="entry name" value="CBF"/>
    <property type="match status" value="1"/>
</dbReference>
<evidence type="ECO:0000256" key="2">
    <source>
        <dbReference type="ARBA" id="ARBA00023015"/>
    </source>
</evidence>
<evidence type="ECO:0000256" key="6">
    <source>
        <dbReference type="RuleBase" id="RU367155"/>
    </source>
</evidence>
<dbReference type="Pfam" id="PF02045">
    <property type="entry name" value="CBFB_NFYA"/>
    <property type="match status" value="1"/>
</dbReference>
<gene>
    <name evidence="7" type="ORF">Lalb_Chr02g0154401</name>
</gene>
<evidence type="ECO:0000313" key="8">
    <source>
        <dbReference type="Proteomes" id="UP000447434"/>
    </source>
</evidence>
<dbReference type="GO" id="GO:0003677">
    <property type="term" value="F:DNA binding"/>
    <property type="evidence" value="ECO:0007669"/>
    <property type="project" value="UniProtKB-KW"/>
</dbReference>
<dbReference type="GO" id="GO:0003700">
    <property type="term" value="F:DNA-binding transcription factor activity"/>
    <property type="evidence" value="ECO:0007669"/>
    <property type="project" value="UniProtKB-UniRule"/>
</dbReference>
<dbReference type="InterPro" id="IPR001289">
    <property type="entry name" value="NFYA"/>
</dbReference>
<dbReference type="PROSITE" id="PS51152">
    <property type="entry name" value="NFYA_HAP2_2"/>
    <property type="match status" value="1"/>
</dbReference>
<keyword evidence="3 6" id="KW-0238">DNA-binding</keyword>
<dbReference type="OrthoDB" id="1097733at2759"/>
<keyword evidence="2 6" id="KW-0805">Transcription regulation</keyword>
<dbReference type="AlphaFoldDB" id="A0A6A4R0N1"/>